<evidence type="ECO:0000313" key="2">
    <source>
        <dbReference type="EMBL" id="KAJ7758697.1"/>
    </source>
</evidence>
<sequence length="213" mass="23223">MDINGSDVNLNALRIIPFVPSLVVVHLAKCKNSPWNERLVYREGLIWSEPNSGRASTSMFIDDSQPQFSLGHTHAKQTTLQDGVIMPCHATASNIKTVKSYTVLQSGGVEIHKFQECPSEPGKDGRQTLVTLGPGFVSENSVHRIRVGKLRGPEANEEKRRPNLAWGIGHCCSQKKKKLVEPASACSPRRGEIQRDGRSGAEVGLLGGQSVCD</sequence>
<gene>
    <name evidence="2" type="ORF">B0H16DRAFT_1457229</name>
</gene>
<dbReference type="EMBL" id="JARKIB010000041">
    <property type="protein sequence ID" value="KAJ7758697.1"/>
    <property type="molecule type" value="Genomic_DNA"/>
</dbReference>
<organism evidence="2 3">
    <name type="scientific">Mycena metata</name>
    <dbReference type="NCBI Taxonomy" id="1033252"/>
    <lineage>
        <taxon>Eukaryota</taxon>
        <taxon>Fungi</taxon>
        <taxon>Dikarya</taxon>
        <taxon>Basidiomycota</taxon>
        <taxon>Agaricomycotina</taxon>
        <taxon>Agaricomycetes</taxon>
        <taxon>Agaricomycetidae</taxon>
        <taxon>Agaricales</taxon>
        <taxon>Marasmiineae</taxon>
        <taxon>Mycenaceae</taxon>
        <taxon>Mycena</taxon>
    </lineage>
</organism>
<evidence type="ECO:0000256" key="1">
    <source>
        <dbReference type="SAM" id="MobiDB-lite"/>
    </source>
</evidence>
<proteinExistence type="predicted"/>
<feature type="region of interest" description="Disordered" evidence="1">
    <location>
        <begin position="189"/>
        <end position="213"/>
    </location>
</feature>
<evidence type="ECO:0000313" key="3">
    <source>
        <dbReference type="Proteomes" id="UP001215598"/>
    </source>
</evidence>
<feature type="compositionally biased region" description="Basic and acidic residues" evidence="1">
    <location>
        <begin position="189"/>
        <end position="199"/>
    </location>
</feature>
<reference evidence="2" key="1">
    <citation type="submission" date="2023-03" db="EMBL/GenBank/DDBJ databases">
        <title>Massive genome expansion in bonnet fungi (Mycena s.s.) driven by repeated elements and novel gene families across ecological guilds.</title>
        <authorList>
            <consortium name="Lawrence Berkeley National Laboratory"/>
            <person name="Harder C.B."/>
            <person name="Miyauchi S."/>
            <person name="Viragh M."/>
            <person name="Kuo A."/>
            <person name="Thoen E."/>
            <person name="Andreopoulos B."/>
            <person name="Lu D."/>
            <person name="Skrede I."/>
            <person name="Drula E."/>
            <person name="Henrissat B."/>
            <person name="Morin E."/>
            <person name="Kohler A."/>
            <person name="Barry K."/>
            <person name="LaButti K."/>
            <person name="Morin E."/>
            <person name="Salamov A."/>
            <person name="Lipzen A."/>
            <person name="Mereny Z."/>
            <person name="Hegedus B."/>
            <person name="Baldrian P."/>
            <person name="Stursova M."/>
            <person name="Weitz H."/>
            <person name="Taylor A."/>
            <person name="Grigoriev I.V."/>
            <person name="Nagy L.G."/>
            <person name="Martin F."/>
            <person name="Kauserud H."/>
        </authorList>
    </citation>
    <scope>NUCLEOTIDE SEQUENCE</scope>
    <source>
        <strain evidence="2">CBHHK182m</strain>
    </source>
</reference>
<accession>A0AAD7J7J1</accession>
<dbReference type="AlphaFoldDB" id="A0AAD7J7J1"/>
<protein>
    <submittedName>
        <fullName evidence="2">Uncharacterized protein</fullName>
    </submittedName>
</protein>
<comment type="caution">
    <text evidence="2">The sequence shown here is derived from an EMBL/GenBank/DDBJ whole genome shotgun (WGS) entry which is preliminary data.</text>
</comment>
<keyword evidence="3" id="KW-1185">Reference proteome</keyword>
<dbReference type="Proteomes" id="UP001215598">
    <property type="component" value="Unassembled WGS sequence"/>
</dbReference>
<name>A0AAD7J7J1_9AGAR</name>